<dbReference type="InterPro" id="IPR001609">
    <property type="entry name" value="Myosin_head_motor_dom-like"/>
</dbReference>
<dbReference type="Gene3D" id="1.20.58.530">
    <property type="match status" value="1"/>
</dbReference>
<dbReference type="GO" id="GO:0005524">
    <property type="term" value="F:ATP binding"/>
    <property type="evidence" value="ECO:0007669"/>
    <property type="project" value="UniProtKB-UniRule"/>
</dbReference>
<evidence type="ECO:0000256" key="5">
    <source>
        <dbReference type="ARBA" id="ARBA00022679"/>
    </source>
</evidence>
<evidence type="ECO:0000256" key="1">
    <source>
        <dbReference type="ARBA" id="ARBA00004651"/>
    </source>
</evidence>
<dbReference type="GO" id="GO:0031505">
    <property type="term" value="P:fungal-type cell wall organization"/>
    <property type="evidence" value="ECO:0007669"/>
    <property type="project" value="TreeGrafter"/>
</dbReference>
<dbReference type="GO" id="GO:0005886">
    <property type="term" value="C:plasma membrane"/>
    <property type="evidence" value="ECO:0007669"/>
    <property type="project" value="UniProtKB-SubCell"/>
</dbReference>
<evidence type="ECO:0000259" key="14">
    <source>
        <dbReference type="PROSITE" id="PS50255"/>
    </source>
</evidence>
<dbReference type="PROSITE" id="PS51456">
    <property type="entry name" value="MYOSIN_MOTOR"/>
    <property type="match status" value="1"/>
</dbReference>
<evidence type="ECO:0000256" key="2">
    <source>
        <dbReference type="ARBA" id="ARBA00012543"/>
    </source>
</evidence>
<comment type="similarity">
    <text evidence="12">Belongs to the TRAFAC class myosin-kinesin ATPase superfamily. Myosin family.</text>
</comment>
<keyword evidence="9 13" id="KW-0472">Membrane</keyword>
<dbReference type="OrthoDB" id="370884at2759"/>
<organism evidence="17 18">
    <name type="scientific">Mucor saturninus</name>
    <dbReference type="NCBI Taxonomy" id="64648"/>
    <lineage>
        <taxon>Eukaryota</taxon>
        <taxon>Fungi</taxon>
        <taxon>Fungi incertae sedis</taxon>
        <taxon>Mucoromycota</taxon>
        <taxon>Mucoromycotina</taxon>
        <taxon>Mucoromycetes</taxon>
        <taxon>Mucorales</taxon>
        <taxon>Mucorineae</taxon>
        <taxon>Mucoraceae</taxon>
        <taxon>Mucor</taxon>
    </lineage>
</organism>
<dbReference type="PRINTS" id="PR00193">
    <property type="entry name" value="MYOSINHEAVY"/>
</dbReference>
<feature type="transmembrane region" description="Helical" evidence="13">
    <location>
        <begin position="1626"/>
        <end position="1649"/>
    </location>
</feature>
<dbReference type="GO" id="GO:0016459">
    <property type="term" value="C:myosin complex"/>
    <property type="evidence" value="ECO:0007669"/>
    <property type="project" value="UniProtKB-KW"/>
</dbReference>
<feature type="transmembrane region" description="Helical" evidence="13">
    <location>
        <begin position="1176"/>
        <end position="1195"/>
    </location>
</feature>
<feature type="region of interest" description="Actin-binding" evidence="12">
    <location>
        <begin position="642"/>
        <end position="664"/>
    </location>
</feature>
<evidence type="ECO:0000256" key="9">
    <source>
        <dbReference type="ARBA" id="ARBA00023136"/>
    </source>
</evidence>
<dbReference type="Pfam" id="PF00063">
    <property type="entry name" value="Myosin_head"/>
    <property type="match status" value="1"/>
</dbReference>
<name>A0A8H7V992_9FUNG</name>
<feature type="binding site" evidence="12">
    <location>
        <begin position="114"/>
        <end position="121"/>
    </location>
    <ligand>
        <name>ATP</name>
        <dbReference type="ChEBI" id="CHEBI:30616"/>
    </ligand>
</feature>
<feature type="transmembrane region" description="Helical" evidence="13">
    <location>
        <begin position="1571"/>
        <end position="1592"/>
    </location>
</feature>
<dbReference type="Gene3D" id="1.20.120.720">
    <property type="entry name" value="Myosin VI head, motor domain, U50 subdomain"/>
    <property type="match status" value="1"/>
</dbReference>
<dbReference type="GO" id="GO:0004100">
    <property type="term" value="F:chitin synthase activity"/>
    <property type="evidence" value="ECO:0007669"/>
    <property type="project" value="UniProtKB-EC"/>
</dbReference>
<keyword evidence="3" id="KW-1003">Cell membrane</keyword>
<keyword evidence="5" id="KW-0808">Transferase</keyword>
<dbReference type="InterPro" id="IPR014876">
    <property type="entry name" value="DEK_C"/>
</dbReference>
<dbReference type="SMART" id="SM01117">
    <property type="entry name" value="Cyt-b5"/>
    <property type="match status" value="2"/>
</dbReference>
<dbReference type="Gene3D" id="3.90.550.10">
    <property type="entry name" value="Spore Coat Polysaccharide Biosynthesis Protein SpsA, Chain A"/>
    <property type="match status" value="1"/>
</dbReference>
<evidence type="ECO:0000256" key="11">
    <source>
        <dbReference type="ARBA" id="ARBA00023180"/>
    </source>
</evidence>
<evidence type="ECO:0000256" key="8">
    <source>
        <dbReference type="ARBA" id="ARBA00023123"/>
    </source>
</evidence>
<feature type="domain" description="Cytochrome b5 heme-binding" evidence="14">
    <location>
        <begin position="931"/>
        <end position="989"/>
    </location>
</feature>
<feature type="transmembrane region" description="Helical" evidence="13">
    <location>
        <begin position="1598"/>
        <end position="1619"/>
    </location>
</feature>
<gene>
    <name evidence="17" type="ORF">INT47_003217</name>
</gene>
<dbReference type="Pfam" id="PF00173">
    <property type="entry name" value="Cyt-b5"/>
    <property type="match status" value="1"/>
</dbReference>
<dbReference type="PANTHER" id="PTHR22914:SF45">
    <property type="entry name" value="CHITIN SYNTHASE"/>
    <property type="match status" value="1"/>
</dbReference>
<keyword evidence="7 13" id="KW-1133">Transmembrane helix</keyword>
<dbReference type="GO" id="GO:0006031">
    <property type="term" value="P:chitin biosynthetic process"/>
    <property type="evidence" value="ECO:0007669"/>
    <property type="project" value="TreeGrafter"/>
</dbReference>
<dbReference type="GO" id="GO:0003779">
    <property type="term" value="F:actin binding"/>
    <property type="evidence" value="ECO:0007669"/>
    <property type="project" value="UniProtKB-KW"/>
</dbReference>
<feature type="domain" description="Myosin motor" evidence="15">
    <location>
        <begin position="13"/>
        <end position="768"/>
    </location>
</feature>
<dbReference type="SUPFAM" id="SSF55856">
    <property type="entry name" value="Cytochrome b5-like heme/steroid binding domain"/>
    <property type="match status" value="1"/>
</dbReference>
<keyword evidence="12" id="KW-0067">ATP-binding</keyword>
<dbReference type="PANTHER" id="PTHR22914">
    <property type="entry name" value="CHITIN SYNTHASE"/>
    <property type="match status" value="1"/>
</dbReference>
<keyword evidence="12" id="KW-0009">Actin-binding</keyword>
<evidence type="ECO:0000313" key="17">
    <source>
        <dbReference type="EMBL" id="KAG2210232.1"/>
    </source>
</evidence>
<feature type="domain" description="DEK-C" evidence="16">
    <location>
        <begin position="1808"/>
        <end position="1863"/>
    </location>
</feature>
<evidence type="ECO:0000256" key="6">
    <source>
        <dbReference type="ARBA" id="ARBA00022692"/>
    </source>
</evidence>
<dbReference type="CDD" id="cd04190">
    <property type="entry name" value="Chitin_synth_C"/>
    <property type="match status" value="1"/>
</dbReference>
<comment type="subcellular location">
    <subcellularLocation>
        <location evidence="1">Cell membrane</location>
        <topology evidence="1">Multi-pass membrane protein</topology>
    </subcellularLocation>
</comment>
<dbReference type="SUPFAM" id="SSF53448">
    <property type="entry name" value="Nucleotide-diphospho-sugar transferases"/>
    <property type="match status" value="1"/>
</dbReference>
<feature type="transmembrane region" description="Helical" evidence="13">
    <location>
        <begin position="905"/>
        <end position="927"/>
    </location>
</feature>
<dbReference type="Gene3D" id="1.10.10.60">
    <property type="entry name" value="Homeodomain-like"/>
    <property type="match status" value="1"/>
</dbReference>
<dbReference type="InterPro" id="IPR036961">
    <property type="entry name" value="Kinesin_motor_dom_sf"/>
</dbReference>
<evidence type="ECO:0000256" key="13">
    <source>
        <dbReference type="SAM" id="Phobius"/>
    </source>
</evidence>
<evidence type="ECO:0000259" key="16">
    <source>
        <dbReference type="PROSITE" id="PS51998"/>
    </source>
</evidence>
<dbReference type="SMART" id="SM00242">
    <property type="entry name" value="MYSc"/>
    <property type="match status" value="1"/>
</dbReference>
<accession>A0A8H7V992</accession>
<dbReference type="Gene3D" id="1.10.10.820">
    <property type="match status" value="1"/>
</dbReference>
<dbReference type="Gene3D" id="3.10.120.10">
    <property type="entry name" value="Cytochrome b5-like heme/steroid binding domain"/>
    <property type="match status" value="1"/>
</dbReference>
<comment type="caution">
    <text evidence="17">The sequence shown here is derived from an EMBL/GenBank/DDBJ whole genome shotgun (WGS) entry which is preliminary data.</text>
</comment>
<dbReference type="EC" id="2.4.1.16" evidence="2"/>
<dbReference type="Proteomes" id="UP000603453">
    <property type="component" value="Unassembled WGS sequence"/>
</dbReference>
<keyword evidence="11" id="KW-0325">Glycoprotein</keyword>
<dbReference type="Pfam" id="PF03142">
    <property type="entry name" value="Chitin_synth_2"/>
    <property type="match status" value="1"/>
</dbReference>
<evidence type="ECO:0000256" key="4">
    <source>
        <dbReference type="ARBA" id="ARBA00022676"/>
    </source>
</evidence>
<keyword evidence="8 12" id="KW-0518">Myosin</keyword>
<dbReference type="InterPro" id="IPR004835">
    <property type="entry name" value="Chitin_synth"/>
</dbReference>
<dbReference type="InterPro" id="IPR001199">
    <property type="entry name" value="Cyt_B5-like_heme/steroid-bd"/>
</dbReference>
<keyword evidence="6 13" id="KW-0812">Transmembrane</keyword>
<dbReference type="GO" id="GO:0003774">
    <property type="term" value="F:cytoskeletal motor activity"/>
    <property type="evidence" value="ECO:0007669"/>
    <property type="project" value="UniProtKB-UniRule"/>
</dbReference>
<dbReference type="Pfam" id="PF08766">
    <property type="entry name" value="DEK_C"/>
    <property type="match status" value="1"/>
</dbReference>
<keyword evidence="4" id="KW-0328">Glycosyltransferase</keyword>
<dbReference type="Gene3D" id="3.40.850.10">
    <property type="entry name" value="Kinesin motor domain"/>
    <property type="match status" value="1"/>
</dbReference>
<evidence type="ECO:0000256" key="10">
    <source>
        <dbReference type="ARBA" id="ARBA00023175"/>
    </source>
</evidence>
<feature type="transmembrane region" description="Helical" evidence="13">
    <location>
        <begin position="868"/>
        <end position="884"/>
    </location>
</feature>
<dbReference type="PROSITE" id="PS50255">
    <property type="entry name" value="CYTOCHROME_B5_2"/>
    <property type="match status" value="1"/>
</dbReference>
<dbReference type="InterPro" id="IPR027417">
    <property type="entry name" value="P-loop_NTPase"/>
</dbReference>
<evidence type="ECO:0000256" key="12">
    <source>
        <dbReference type="PROSITE-ProRule" id="PRU00782"/>
    </source>
</evidence>
<evidence type="ECO:0000259" key="15">
    <source>
        <dbReference type="PROSITE" id="PS51456"/>
    </source>
</evidence>
<evidence type="ECO:0000256" key="3">
    <source>
        <dbReference type="ARBA" id="ARBA00022475"/>
    </source>
</evidence>
<dbReference type="SUPFAM" id="SSF52540">
    <property type="entry name" value="P-loop containing nucleoside triphosphate hydrolases"/>
    <property type="match status" value="1"/>
</dbReference>
<dbReference type="PROSITE" id="PS51998">
    <property type="entry name" value="DEK_C"/>
    <property type="match status" value="1"/>
</dbReference>
<dbReference type="GO" id="GO:0030428">
    <property type="term" value="C:cell septum"/>
    <property type="evidence" value="ECO:0007669"/>
    <property type="project" value="TreeGrafter"/>
</dbReference>
<keyword evidence="12" id="KW-0547">Nucleotide-binding</keyword>
<proteinExistence type="inferred from homology"/>
<reference evidence="17" key="1">
    <citation type="submission" date="2020-12" db="EMBL/GenBank/DDBJ databases">
        <title>Metabolic potential, ecology and presence of endohyphal bacteria is reflected in genomic diversity of Mucoromycotina.</title>
        <authorList>
            <person name="Muszewska A."/>
            <person name="Okrasinska A."/>
            <person name="Steczkiewicz K."/>
            <person name="Drgas O."/>
            <person name="Orlowska M."/>
            <person name="Perlinska-Lenart U."/>
            <person name="Aleksandrzak-Piekarczyk T."/>
            <person name="Szatraj K."/>
            <person name="Zielenkiewicz U."/>
            <person name="Pilsyk S."/>
            <person name="Malc E."/>
            <person name="Mieczkowski P."/>
            <person name="Kruszewska J.S."/>
            <person name="Biernat P."/>
            <person name="Pawlowska J."/>
        </authorList>
    </citation>
    <scope>NUCLEOTIDE SEQUENCE</scope>
    <source>
        <strain evidence="17">WA0000017839</strain>
    </source>
</reference>
<keyword evidence="18" id="KW-1185">Reference proteome</keyword>
<dbReference type="EMBL" id="JAEPRD010000012">
    <property type="protein sequence ID" value="KAG2210232.1"/>
    <property type="molecule type" value="Genomic_DNA"/>
</dbReference>
<keyword evidence="10 12" id="KW-0505">Motor protein</keyword>
<dbReference type="InterPro" id="IPR036400">
    <property type="entry name" value="Cyt_B5-like_heme/steroid_sf"/>
</dbReference>
<dbReference type="SUPFAM" id="SSF109715">
    <property type="entry name" value="DEK C-terminal domain"/>
    <property type="match status" value="1"/>
</dbReference>
<evidence type="ECO:0000313" key="18">
    <source>
        <dbReference type="Proteomes" id="UP000603453"/>
    </source>
</evidence>
<dbReference type="InterPro" id="IPR029044">
    <property type="entry name" value="Nucleotide-diphossugar_trans"/>
</dbReference>
<evidence type="ECO:0000256" key="7">
    <source>
        <dbReference type="ARBA" id="ARBA00022989"/>
    </source>
</evidence>
<sequence length="1864" mass="211505">MTQQQQQQQQNTLITDLTLLTRDPSSDELADILRQRYLSDLIYTNISPTVLVALNPYIVNDNLVNIKADYISEYKDTSSAKQNQWREPHLFQLVNHAYLHMRRTSINQSILFSGESGSGKSEQFKQSIEHLIALSTHRKTSRVQTNLVHAQTIIYAFSNAKTLQHDNASRSALFVEVHFSERGRLAGASFMPYSLEKNRVTAAGQDERNFHVFYNLLAGATQDEKTRLGLFDWSTFQYLSKTTTSRASSLDDAVADSELRVALKAMLFQKQRIGQMYQVLAAILHLGNIHFIEDPNNAQDAAIIKNVDTLATVADLLGVDPNSLMSTLTFKSKLIKRDITTLFLDPEQAGKQRDDLAQSLYCLLFTWLVEQINNRMAPKSVHSFVSLLDIPGWIMSRPSGGGFDQLTFHFIQENMHQFMLTSIFDRDRQEYIEQGINIPADSWAINPTAIDLFIHPSKGLWSIMNTQATRQQQQQQRYDDDETLVDNYASANKSAIHDQVLTFKKSDTGAKLFAIQHFWGTSSYDPRHFTERNQDYLCNDFIALFRGNAYNPPTSNGLVACLFDDAILGQDDGTRNRVLSPQQGIRPLRSPTTGLNTNSTINGVHTASSSIHDHKPADVKSTLSTSVQSDVSTIADLLVTGMADLTNALSNTLPWFVLCIKPNDLSLPNSCDVKRVAVQQSHFKLTDIVKRLRSSYYTTVFTFDEFWDRYHVSIPLTLNTMLDPSLSPRDKCIYIAQSLGWNETWMATGRTKVYLSNYAFRVLEDDLRSLEKTESKRSKLSLLGPGQKPFDAYSYNDDMVSSAMSEDDYQEESGLNDYSGSEIFSQATIENKKSGTFLMNQQENAVATDKKAMMEDEAEPMTGIRKKWLVFVWFLTWWVPSPALNHCGGMKRSDVRLAWREKVALCLLIFLLSAAMVVFIVFFGPLICPHQDVYSLSELQGKTDKDSAYVAIRGEVFDLTKFAPHHWASEVIPDNVIFDYAGKDATNLFPVQVSALCDGTTGRIPEEVVLDFQVNLTDRNAAYHDFRFFTNDYRPDWYFEQMVYMRKNYRLGFMGYEPNDILRQATNVVNVGDISTHRSWATLHGDVFDLTYYLLGGRAPRAPEGTVPPANLDLNFMDNSIVQLFRQLAGTDISKHFDALPISEDLRMRQLVCLRNLFFVGKLDTRRSFQCQFSEYFLLIVTGFLCAVILFKFLAALQLSSFREPEDYDKFIVCQVPCYTESEESLRKTIDSIAVLRYDDKRKLLFLVCDGMVIGSGNDRPTPRIILDILGVDHNVDPEPLSFLSLGDGFKQHNTAKIYSGLYECCGHVVPYVVVVKVGAPNERQKPGNRGKRDSQMVLMRFLNKVHFESPMTPMELEVYHQIKNVIGVNPSFYEFVLMVDADTEVLPDSLNRMVSCFVHDSKVVGLCGETKLANEKDSWVTMIQVYEYYISHFLSKAFESLFGSVTCLPGCFCMYRIRSPGKNQPLLVSNQVIIDYAENKVDTLHQKNLLHLGEDRYLTTLILKHFPNYKTKFTADAGCLTNAPDRWSVLLSQRRRWINSTIHNLGELVFLPQLCGFCCFSMRFVVILDLLSTLVMPAVVCYLGFLIYRLATNAGQVPFISIITLCGVYGLQAIIFILRRKWEHIGWMIVYILAIPLFSFFIPMYSFWHFDDFSWGNTRLVLDDDGQKKALPADEGKFDPKSIPLKKWSDHENEVWETGSAETKGTTLTSSTTQRSGMLPPVLGYANGYMTPVVNYPGSMNQMPLAASVAYNDNASFRYSHQNLAGRAPSFAPSLMNGSQHHPGSIYSGDGSVHGYAIPNMMDNVYHPTDEDIRRQVQRITGTADLMTMTKKQVREQLSRHFGINMSYRKDFINLCIEEALNF</sequence>
<protein>
    <recommendedName>
        <fullName evidence="2">chitin synthase</fullName>
        <ecNumber evidence="2">2.4.1.16</ecNumber>
    </recommendedName>
</protein>